<dbReference type="CDD" id="cd00067">
    <property type="entry name" value="GAL4"/>
    <property type="match status" value="1"/>
</dbReference>
<keyword evidence="4" id="KW-0238">DNA-binding</keyword>
<gene>
    <name evidence="4" type="ORF">FIE12Z_788</name>
</gene>
<dbReference type="STRING" id="2594813.A0A395N495"/>
<reference evidence="4 5" key="1">
    <citation type="journal article" date="2018" name="PLoS Pathog.">
        <title>Evolution of structural diversity of trichothecenes, a family of toxins produced by plant pathogenic and entomopathogenic fungi.</title>
        <authorList>
            <person name="Proctor R.H."/>
            <person name="McCormick S.P."/>
            <person name="Kim H.S."/>
            <person name="Cardoza R.E."/>
            <person name="Stanley A.M."/>
            <person name="Lindo L."/>
            <person name="Kelly A."/>
            <person name="Brown D.W."/>
            <person name="Lee T."/>
            <person name="Vaughan M.M."/>
            <person name="Alexander N.J."/>
            <person name="Busman M."/>
            <person name="Gutierrez S."/>
        </authorList>
    </citation>
    <scope>NUCLEOTIDE SEQUENCE [LARGE SCALE GENOMIC DNA]</scope>
    <source>
        <strain evidence="4 5">NRRL 13405</strain>
    </source>
</reference>
<protein>
    <submittedName>
        <fullName evidence="4">Zn(2)-c6 fungal-type DNA-binding domain protein</fullName>
    </submittedName>
</protein>
<dbReference type="SUPFAM" id="SSF57701">
    <property type="entry name" value="Zn2/Cys6 DNA-binding domain"/>
    <property type="match status" value="1"/>
</dbReference>
<evidence type="ECO:0000313" key="5">
    <source>
        <dbReference type="Proteomes" id="UP000265631"/>
    </source>
</evidence>
<dbReference type="Gene3D" id="4.10.240.10">
    <property type="entry name" value="Zn(2)-C6 fungal-type DNA-binding domain"/>
    <property type="match status" value="1"/>
</dbReference>
<dbReference type="EMBL" id="PXXK01000013">
    <property type="protein sequence ID" value="RFN54941.1"/>
    <property type="molecule type" value="Genomic_DNA"/>
</dbReference>
<dbReference type="PANTHER" id="PTHR47256">
    <property type="entry name" value="ZN(II)2CYS6 TRANSCRIPTION FACTOR (EUROFUNG)-RELATED"/>
    <property type="match status" value="1"/>
</dbReference>
<keyword evidence="2" id="KW-0175">Coiled coil</keyword>
<dbReference type="AlphaFoldDB" id="A0A395N495"/>
<keyword evidence="5" id="KW-1185">Reference proteome</keyword>
<dbReference type="InterPro" id="IPR001138">
    <property type="entry name" value="Zn2Cys6_DnaBD"/>
</dbReference>
<dbReference type="InterPro" id="IPR036864">
    <property type="entry name" value="Zn2-C6_fun-type_DNA-bd_sf"/>
</dbReference>
<evidence type="ECO:0000256" key="3">
    <source>
        <dbReference type="SAM" id="MobiDB-lite"/>
    </source>
</evidence>
<keyword evidence="1" id="KW-0539">Nucleus</keyword>
<dbReference type="GO" id="GO:0003677">
    <property type="term" value="F:DNA binding"/>
    <property type="evidence" value="ECO:0007669"/>
    <property type="project" value="UniProtKB-KW"/>
</dbReference>
<organism evidence="4 5">
    <name type="scientific">Fusarium flagelliforme</name>
    <dbReference type="NCBI Taxonomy" id="2675880"/>
    <lineage>
        <taxon>Eukaryota</taxon>
        <taxon>Fungi</taxon>
        <taxon>Dikarya</taxon>
        <taxon>Ascomycota</taxon>
        <taxon>Pezizomycotina</taxon>
        <taxon>Sordariomycetes</taxon>
        <taxon>Hypocreomycetidae</taxon>
        <taxon>Hypocreales</taxon>
        <taxon>Nectriaceae</taxon>
        <taxon>Fusarium</taxon>
        <taxon>Fusarium incarnatum-equiseti species complex</taxon>
    </lineage>
</organism>
<name>A0A395N495_9HYPO</name>
<dbReference type="Proteomes" id="UP000265631">
    <property type="component" value="Unassembled WGS sequence"/>
</dbReference>
<feature type="coiled-coil region" evidence="2">
    <location>
        <begin position="73"/>
        <end position="100"/>
    </location>
</feature>
<feature type="compositionally biased region" description="Polar residues" evidence="3">
    <location>
        <begin position="1"/>
        <end position="11"/>
    </location>
</feature>
<evidence type="ECO:0000256" key="2">
    <source>
        <dbReference type="SAM" id="Coils"/>
    </source>
</evidence>
<sequence length="270" mass="31048">MTDATNSSNFRQLLPRPGNQDRNPPLRAPFLIPKRTQCDGARPICTPCTNRGQQCHYSLEASDAKPAILKRKYESVAKEFQALQQSHENLEQLFHAVQNRSENDAAAIVHRIRQGVDPGSILRHLQAGDLLVQLHTQPETRFRNEFPYRPGMPVFLETQQNPPQYLKPYLAAEIVDPRLDQVKPAWTNVSTDDDLMRRLLRFLGYKFFAEAKRLWELELMEKSSITTVQAAMIFHIMYNIYSMDKLGMTYGVQAVAMAKDLKLFDPSYRP</sequence>
<proteinExistence type="predicted"/>
<dbReference type="PANTHER" id="PTHR47256:SF1">
    <property type="entry name" value="ZN(II)2CYS6 TRANSCRIPTION FACTOR (EUROFUNG)"/>
    <property type="match status" value="1"/>
</dbReference>
<evidence type="ECO:0000256" key="1">
    <source>
        <dbReference type="ARBA" id="ARBA00023242"/>
    </source>
</evidence>
<dbReference type="GO" id="GO:0000981">
    <property type="term" value="F:DNA-binding transcription factor activity, RNA polymerase II-specific"/>
    <property type="evidence" value="ECO:0007669"/>
    <property type="project" value="InterPro"/>
</dbReference>
<dbReference type="CDD" id="cd12148">
    <property type="entry name" value="fungal_TF_MHR"/>
    <property type="match status" value="1"/>
</dbReference>
<feature type="region of interest" description="Disordered" evidence="3">
    <location>
        <begin position="1"/>
        <end position="27"/>
    </location>
</feature>
<comment type="caution">
    <text evidence="4">The sequence shown here is derived from an EMBL/GenBank/DDBJ whole genome shotgun (WGS) entry which is preliminary data.</text>
</comment>
<accession>A0A395N495</accession>
<evidence type="ECO:0000313" key="4">
    <source>
        <dbReference type="EMBL" id="RFN54941.1"/>
    </source>
</evidence>
<dbReference type="InterPro" id="IPR053187">
    <property type="entry name" value="Notoamide_regulator"/>
</dbReference>
<dbReference type="GO" id="GO:0008270">
    <property type="term" value="F:zinc ion binding"/>
    <property type="evidence" value="ECO:0007669"/>
    <property type="project" value="InterPro"/>
</dbReference>